<dbReference type="EMBL" id="RBUY01000234">
    <property type="protein sequence ID" value="RMV67868.1"/>
    <property type="molecule type" value="Genomic_DNA"/>
</dbReference>
<comment type="caution">
    <text evidence="2">The sequence shown here is derived from an EMBL/GenBank/DDBJ whole genome shotgun (WGS) entry which is preliminary data.</text>
</comment>
<organism evidence="2 3">
    <name type="scientific">Pseudomonas caricapapayae</name>
    <dbReference type="NCBI Taxonomy" id="46678"/>
    <lineage>
        <taxon>Bacteria</taxon>
        <taxon>Pseudomonadati</taxon>
        <taxon>Pseudomonadota</taxon>
        <taxon>Gammaproteobacteria</taxon>
        <taxon>Pseudomonadales</taxon>
        <taxon>Pseudomonadaceae</taxon>
        <taxon>Pseudomonas</taxon>
    </lineage>
</organism>
<evidence type="ECO:0000313" key="2">
    <source>
        <dbReference type="EMBL" id="RMV67868.1"/>
    </source>
</evidence>
<accession>A0A0N8QTS1</accession>
<dbReference type="Proteomes" id="UP000269872">
    <property type="component" value="Unassembled WGS sequence"/>
</dbReference>
<gene>
    <name evidence="2" type="ORF">ALP05_01471</name>
    <name evidence="1" type="ORF">ALQ84_01201</name>
</gene>
<dbReference type="EMBL" id="RBOC01000003">
    <property type="protein sequence ID" value="RMM15552.1"/>
    <property type="molecule type" value="Genomic_DNA"/>
</dbReference>
<reference evidence="3 4" key="1">
    <citation type="submission" date="2018-08" db="EMBL/GenBank/DDBJ databases">
        <title>Recombination of ecologically and evolutionarily significant loci maintains genetic cohesion in the Pseudomonas syringae species complex.</title>
        <authorList>
            <person name="Dillon M."/>
            <person name="Thakur S."/>
            <person name="Almeida R.N.D."/>
            <person name="Weir B.S."/>
            <person name="Guttman D.S."/>
        </authorList>
    </citation>
    <scope>NUCLEOTIDE SEQUENCE [LARGE SCALE GENOMIC DNA]</scope>
    <source>
        <strain evidence="1 4">ICMP 4086</strain>
        <strain evidence="2 3">ICMP 7496</strain>
    </source>
</reference>
<dbReference type="RefSeq" id="WP_055007959.1">
    <property type="nucleotide sequence ID" value="NZ_LJPW01000024.1"/>
</dbReference>
<protein>
    <submittedName>
        <fullName evidence="2">Uncharacterized protein</fullName>
    </submittedName>
</protein>
<evidence type="ECO:0000313" key="4">
    <source>
        <dbReference type="Proteomes" id="UP000278587"/>
    </source>
</evidence>
<sequence length="237" mass="27928">MNIGPNYISAQEWQTLFDKKNEVTLIPLNKLPIEPEQKKQRDPNAEFYTTEETPWFAGYKKSEAGRAILEKMSEKDAEDIRGEYLGNYIKAFDKTICRMYDNFHDFKQQLFYLNTDLSKKHFGFTLGFNQDIQVTDPDEVLTPAEFTYLTEKLNERQQLKEDLRAHAKIVMTLLDHYTEKFGNQHTLNLESYSKVIDYGQIFSRNHIGNFMDTIIYQIERNAPKREEKPKPLVDVHV</sequence>
<proteinExistence type="predicted"/>
<evidence type="ECO:0000313" key="1">
    <source>
        <dbReference type="EMBL" id="RMM15552.1"/>
    </source>
</evidence>
<dbReference type="Proteomes" id="UP000278587">
    <property type="component" value="Unassembled WGS sequence"/>
</dbReference>
<evidence type="ECO:0000313" key="3">
    <source>
        <dbReference type="Proteomes" id="UP000269872"/>
    </source>
</evidence>
<dbReference type="OrthoDB" id="7021668at2"/>
<dbReference type="AlphaFoldDB" id="A0A0N8QTS1"/>
<name>A0A0N8QTS1_9PSED</name>